<accession>A0A229P3F2</accession>
<comment type="caution">
    <text evidence="1">The sequence shown here is derived from an EMBL/GenBank/DDBJ whole genome shotgun (WGS) entry which is preliminary data.</text>
</comment>
<gene>
    <name evidence="1" type="ORF">CGZ75_08310</name>
</gene>
<reference evidence="1 2" key="1">
    <citation type="submission" date="2017-07" db="EMBL/GenBank/DDBJ databases">
        <title>Paenibacillus herberti R33 genome sequencing and assembly.</title>
        <authorList>
            <person name="Su W."/>
        </authorList>
    </citation>
    <scope>NUCLEOTIDE SEQUENCE [LARGE SCALE GENOMIC DNA]</scope>
    <source>
        <strain evidence="1 2">R33</strain>
    </source>
</reference>
<evidence type="ECO:0000313" key="2">
    <source>
        <dbReference type="Proteomes" id="UP000215145"/>
    </source>
</evidence>
<organism evidence="1 2">
    <name type="scientific">Paenibacillus herberti</name>
    <dbReference type="NCBI Taxonomy" id="1619309"/>
    <lineage>
        <taxon>Bacteria</taxon>
        <taxon>Bacillati</taxon>
        <taxon>Bacillota</taxon>
        <taxon>Bacilli</taxon>
        <taxon>Bacillales</taxon>
        <taxon>Paenibacillaceae</taxon>
        <taxon>Paenibacillus</taxon>
    </lineage>
</organism>
<dbReference type="Gene3D" id="1.20.120.1450">
    <property type="match status" value="1"/>
</dbReference>
<protein>
    <submittedName>
        <fullName evidence="1">Heptaprenyl diphosphate synthase</fullName>
    </submittedName>
</protein>
<dbReference type="Pfam" id="PF07307">
    <property type="entry name" value="HEPPP_synt_1"/>
    <property type="match status" value="1"/>
</dbReference>
<proteinExistence type="predicted"/>
<dbReference type="RefSeq" id="WP_089523732.1">
    <property type="nucleotide sequence ID" value="NZ_NMUQ01000001.1"/>
</dbReference>
<dbReference type="AlphaFoldDB" id="A0A229P3F2"/>
<keyword evidence="2" id="KW-1185">Reference proteome</keyword>
<name>A0A229P3F2_9BACL</name>
<dbReference type="InterPro" id="IPR009920">
    <property type="entry name" value="HEPPP_synth_su1"/>
</dbReference>
<dbReference type="GO" id="GO:0009234">
    <property type="term" value="P:menaquinone biosynthetic process"/>
    <property type="evidence" value="ECO:0007669"/>
    <property type="project" value="InterPro"/>
</dbReference>
<sequence length="290" mass="32493">MTDYRIPDLAKKYTKHDMIQRYADLPPFPDARIRLLSSFLQYGPAAEHREVQSLAVSLVQLGLDTHDEVDIEAGERGMMQMRQRQLRVLAGDYFSGRFYQLLAGAGQIEMIQRLSRAICEANLFKTDLYQRIKRGQLPSEDYLELQSNIRGELLLSFSELIEERLKPAWEELVRTLSRLEVLSEERNKLDHSGSFYDGWGYWFVVEHGESQDKRMLQEEAKRGAGVAALMIKKYGLASLLADKLGACAAQFGQLAGSLVPAKLAKETALIGEMLLRPAAGAAAGAAGEVR</sequence>
<dbReference type="OrthoDB" id="2417886at2"/>
<dbReference type="Proteomes" id="UP000215145">
    <property type="component" value="Unassembled WGS sequence"/>
</dbReference>
<dbReference type="EMBL" id="NMUQ01000001">
    <property type="protein sequence ID" value="OXM16648.1"/>
    <property type="molecule type" value="Genomic_DNA"/>
</dbReference>
<evidence type="ECO:0000313" key="1">
    <source>
        <dbReference type="EMBL" id="OXM16648.1"/>
    </source>
</evidence>